<proteinExistence type="predicted"/>
<gene>
    <name evidence="1" type="ORF">SCFA_2040003</name>
</gene>
<protein>
    <submittedName>
        <fullName evidence="1">Uncharacterized protein</fullName>
    </submittedName>
</protein>
<sequence>MIAFIELTGVTKNEQERIDYYMVNNGNAALSCSFWLQQYFRSHRQPETG</sequence>
<dbReference type="AlphaFoldDB" id="A0A485LXX6"/>
<dbReference type="EMBL" id="CAADRN010000118">
    <property type="protein sequence ID" value="VFU13130.1"/>
    <property type="molecule type" value="Genomic_DNA"/>
</dbReference>
<evidence type="ECO:0000313" key="1">
    <source>
        <dbReference type="EMBL" id="VFU13130.1"/>
    </source>
</evidence>
<accession>A0A485LXX6</accession>
<reference evidence="1" key="1">
    <citation type="submission" date="2019-03" db="EMBL/GenBank/DDBJ databases">
        <authorList>
            <person name="Hao L."/>
        </authorList>
    </citation>
    <scope>NUCLEOTIDE SEQUENCE</scope>
</reference>
<name>A0A485LXX6_9ZZZZ</name>
<organism evidence="1">
    <name type="scientific">anaerobic digester metagenome</name>
    <dbReference type="NCBI Taxonomy" id="1263854"/>
    <lineage>
        <taxon>unclassified sequences</taxon>
        <taxon>metagenomes</taxon>
        <taxon>ecological metagenomes</taxon>
    </lineage>
</organism>